<dbReference type="Proteomes" id="UP000043316">
    <property type="component" value="Unassembled WGS sequence"/>
</dbReference>
<organism evidence="1 2">
    <name type="scientific">Yersinia intermedia</name>
    <dbReference type="NCBI Taxonomy" id="631"/>
    <lineage>
        <taxon>Bacteria</taxon>
        <taxon>Pseudomonadati</taxon>
        <taxon>Pseudomonadota</taxon>
        <taxon>Gammaproteobacteria</taxon>
        <taxon>Enterobacterales</taxon>
        <taxon>Yersiniaceae</taxon>
        <taxon>Yersinia</taxon>
    </lineage>
</organism>
<reference evidence="2" key="1">
    <citation type="submission" date="2015-03" db="EMBL/GenBank/DDBJ databases">
        <authorList>
            <consortium name="Pathogen Informatics"/>
        </authorList>
    </citation>
    <scope>NUCLEOTIDE SEQUENCE [LARGE SCALE GENOMIC DNA]</scope>
    <source>
        <strain evidence="2">R148</strain>
    </source>
</reference>
<name>A0A0H5M952_YERIN</name>
<dbReference type="EMBL" id="CWJI01000001">
    <property type="protein sequence ID" value="CRY53591.1"/>
    <property type="molecule type" value="Genomic_DNA"/>
</dbReference>
<dbReference type="AlphaFoldDB" id="A0A0H5M952"/>
<evidence type="ECO:0000313" key="1">
    <source>
        <dbReference type="EMBL" id="CRY53591.1"/>
    </source>
</evidence>
<accession>A0A0H5M952</accession>
<evidence type="ECO:0000313" key="2">
    <source>
        <dbReference type="Proteomes" id="UP000043316"/>
    </source>
</evidence>
<protein>
    <submittedName>
        <fullName evidence="1">Tail fiber</fullName>
    </submittedName>
</protein>
<proteinExistence type="predicted"/>
<sequence length="254" mass="26460">MASALENIGALSTTGTAASATKLENARKISGVDFDGTKDITLPFISTTDTNIQLPDNLGVKNLEVHPMPSSTEGGQIDFFDKADEPVSFIDIDTNGNFRIVIVNIGAVLAINRLTGRVTITKETAVTGAFSATGNISVTGRGDINGDLRGGRVLSKTDIVAGEGRPEGHASLSVDGNVYGTAWSGGNLHTHIGNNTNGYGVVAMARGASVVQSYTIEAPAGTYATNSGTSTMRYRALYFQRPTGTWVQMGGDIG</sequence>
<gene>
    <name evidence="1" type="ORF">ERS008476_00490</name>
</gene>
<dbReference type="RefSeq" id="WP_053008813.1">
    <property type="nucleotide sequence ID" value="NZ_CWJI01000001.1"/>
</dbReference>